<evidence type="ECO:0000313" key="1">
    <source>
        <dbReference type="EMBL" id="QHS89254.1"/>
    </source>
</evidence>
<dbReference type="EMBL" id="MN739107">
    <property type="protein sequence ID" value="QHS89254.1"/>
    <property type="molecule type" value="Genomic_DNA"/>
</dbReference>
<reference evidence="1" key="1">
    <citation type="journal article" date="2020" name="Nature">
        <title>Giant virus diversity and host interactions through global metagenomics.</title>
        <authorList>
            <person name="Schulz F."/>
            <person name="Roux S."/>
            <person name="Paez-Espino D."/>
            <person name="Jungbluth S."/>
            <person name="Walsh D.A."/>
            <person name="Denef V.J."/>
            <person name="McMahon K.D."/>
            <person name="Konstantinidis K.T."/>
            <person name="Eloe-Fadrosh E.A."/>
            <person name="Kyrpides N.C."/>
            <person name="Woyke T."/>
        </authorList>
    </citation>
    <scope>NUCLEOTIDE SEQUENCE</scope>
    <source>
        <strain evidence="1">GVMAG-M-3300010158-60</strain>
    </source>
</reference>
<protein>
    <submittedName>
        <fullName evidence="1">Uncharacterized protein</fullName>
    </submittedName>
</protein>
<proteinExistence type="predicted"/>
<name>A0A6C0BBS8_9ZZZZ</name>
<accession>A0A6C0BBS8</accession>
<sequence>MSLVYPDIKFVGGPTYDVAGTKLLFPFTYKNGMLDLPSSFSSTAEPANDGVQVRRLGGDNVVNSVGTTLKSYLYGVLNLGGYKIQSASSIQVVLPGVVTKVQQLSLANLPTTINSTSYKVSESVPVTDFLGYTPCFVFDKPLVLSASAKVWNNGSSATRTIYVTLYTSWDH</sequence>
<organism evidence="1">
    <name type="scientific">viral metagenome</name>
    <dbReference type="NCBI Taxonomy" id="1070528"/>
    <lineage>
        <taxon>unclassified sequences</taxon>
        <taxon>metagenomes</taxon>
        <taxon>organismal metagenomes</taxon>
    </lineage>
</organism>
<dbReference type="AlphaFoldDB" id="A0A6C0BBS8"/>